<dbReference type="Gene3D" id="3.40.190.10">
    <property type="entry name" value="Periplasmic binding protein-like II"/>
    <property type="match status" value="2"/>
</dbReference>
<organism evidence="3 4">
    <name type="scientific">Melissococcus plutonius</name>
    <dbReference type="NCBI Taxonomy" id="33970"/>
    <lineage>
        <taxon>Bacteria</taxon>
        <taxon>Bacillati</taxon>
        <taxon>Bacillota</taxon>
        <taxon>Bacilli</taxon>
        <taxon>Lactobacillales</taxon>
        <taxon>Enterococcaceae</taxon>
        <taxon>Melissococcus</taxon>
    </lineage>
</organism>
<dbReference type="NCBIfam" id="TIGR01098">
    <property type="entry name" value="3A0109s03R"/>
    <property type="match status" value="1"/>
</dbReference>
<keyword evidence="2" id="KW-0732">Signal</keyword>
<evidence type="ECO:0000256" key="1">
    <source>
        <dbReference type="ARBA" id="ARBA00007162"/>
    </source>
</evidence>
<proteinExistence type="inferred from homology"/>
<name>A0A2Z5Y1B3_9ENTE</name>
<evidence type="ECO:0000313" key="4">
    <source>
        <dbReference type="Proteomes" id="UP000269226"/>
    </source>
</evidence>
<dbReference type="GO" id="GO:0043190">
    <property type="term" value="C:ATP-binding cassette (ABC) transporter complex"/>
    <property type="evidence" value="ECO:0007669"/>
    <property type="project" value="InterPro"/>
</dbReference>
<protein>
    <submittedName>
        <fullName evidence="3">ABC transporter, substrate-binding protein</fullName>
    </submittedName>
</protein>
<reference evidence="3 4" key="1">
    <citation type="submission" date="2018-01" db="EMBL/GenBank/DDBJ databases">
        <title>Whole genome sequence of Melissococcus plutonius DAT561.</title>
        <authorList>
            <person name="Okumura K."/>
            <person name="Takamatsu D."/>
            <person name="Okura M."/>
        </authorList>
    </citation>
    <scope>NUCLEOTIDE SEQUENCE [LARGE SCALE GENOMIC DNA]</scope>
    <source>
        <strain evidence="3 4">DAT561</strain>
    </source>
</reference>
<sequence>MKKSMKFAVLLLIIGLNAALLVGCKSHKKTVNDPDKVLELQFVPTNNDGSMEAKTKPFARYLSKKLNRKVNVTLATDYSTIVEAMSSKKVDIGIMPPSAYVQARMQNVATAILSSKLGAYNRQTGKPEINQLSSTFKGEILVRSNSKIKKLKDLKGKKIAALSPNSASGYIYPIVDLKDAGINPEKNLTITTINDIPSEMTAVLNGQQDACFVFEGARNVFSKKFVNQDLFKELRVLHLTKGSIPNDAIAVHPKMNKKLREKIKKAFMDMSKDPQGQKAMAMWGHKGYVTANDKNYSDVEEYTQKAAE</sequence>
<dbReference type="Proteomes" id="UP000269226">
    <property type="component" value="Chromosome"/>
</dbReference>
<dbReference type="EMBL" id="AP018492">
    <property type="protein sequence ID" value="BBC60518.1"/>
    <property type="molecule type" value="Genomic_DNA"/>
</dbReference>
<evidence type="ECO:0000256" key="2">
    <source>
        <dbReference type="ARBA" id="ARBA00022729"/>
    </source>
</evidence>
<dbReference type="AlphaFoldDB" id="A0A2Z5Y1B3"/>
<evidence type="ECO:0000313" key="3">
    <source>
        <dbReference type="EMBL" id="BBC60518.1"/>
    </source>
</evidence>
<dbReference type="GO" id="GO:0055085">
    <property type="term" value="P:transmembrane transport"/>
    <property type="evidence" value="ECO:0007669"/>
    <property type="project" value="InterPro"/>
</dbReference>
<dbReference type="PANTHER" id="PTHR35841">
    <property type="entry name" value="PHOSPHONATES-BINDING PERIPLASMIC PROTEIN"/>
    <property type="match status" value="1"/>
</dbReference>
<dbReference type="PROSITE" id="PS51257">
    <property type="entry name" value="PROKAR_LIPOPROTEIN"/>
    <property type="match status" value="1"/>
</dbReference>
<dbReference type="PANTHER" id="PTHR35841:SF1">
    <property type="entry name" value="PHOSPHONATES-BINDING PERIPLASMIC PROTEIN"/>
    <property type="match status" value="1"/>
</dbReference>
<dbReference type="InterPro" id="IPR005770">
    <property type="entry name" value="PhnD"/>
</dbReference>
<dbReference type="Pfam" id="PF12974">
    <property type="entry name" value="Phosphonate-bd"/>
    <property type="match status" value="1"/>
</dbReference>
<dbReference type="SUPFAM" id="SSF53850">
    <property type="entry name" value="Periplasmic binding protein-like II"/>
    <property type="match status" value="1"/>
</dbReference>
<accession>A0A2Z5Y1B3</accession>
<gene>
    <name evidence="3" type="ORF">DAT561_0381</name>
</gene>
<comment type="similarity">
    <text evidence="1">Belongs to the phosphate/phosphite/phosphonate binding protein family.</text>
</comment>